<organism evidence="1 2">
    <name type="scientific">Candidatus Glomeribacter gigasporarum BEG34</name>
    <dbReference type="NCBI Taxonomy" id="1070319"/>
    <lineage>
        <taxon>Bacteria</taxon>
        <taxon>Pseudomonadati</taxon>
        <taxon>Pseudomonadota</taxon>
        <taxon>Betaproteobacteria</taxon>
        <taxon>Burkholderiales</taxon>
        <taxon>Burkholderiaceae</taxon>
        <taxon>Candidatus Glomeribacter</taxon>
    </lineage>
</organism>
<accession>G2JA61</accession>
<dbReference type="RefSeq" id="WP_006682816.1">
    <property type="nucleotide sequence ID" value="NZ_CAFB01000044.1"/>
</dbReference>
<proteinExistence type="predicted"/>
<dbReference type="Proteomes" id="UP000054051">
    <property type="component" value="Unassembled WGS sequence"/>
</dbReference>
<dbReference type="OrthoDB" id="3636008at2"/>
<evidence type="ECO:0000313" key="1">
    <source>
        <dbReference type="EMBL" id="CCD29661.1"/>
    </source>
</evidence>
<dbReference type="AlphaFoldDB" id="G2JA61"/>
<gene>
    <name evidence="1" type="ORF">CAGGBEG34_270076</name>
</gene>
<reference evidence="1 2" key="1">
    <citation type="submission" date="2011-08" db="EMBL/GenBank/DDBJ databases">
        <title>The genome of the obligate endobacterium of an arbuscular mycorrhizal fungus reveals an interphylum network of nutritional interactions.</title>
        <authorList>
            <person name="Ghignone S."/>
            <person name="Salvioli A."/>
            <person name="Anca I."/>
            <person name="Lumini E."/>
            <person name="Ortu G."/>
            <person name="Petiti L."/>
            <person name="Cruveiller S."/>
            <person name="Bianciotto V."/>
            <person name="Piffanelli P."/>
            <person name="Lanfranco L."/>
            <person name="Bonfante P."/>
        </authorList>
    </citation>
    <scope>NUCLEOTIDE SEQUENCE [LARGE SCALE GENOMIC DNA]</scope>
    <source>
        <strain evidence="1 2">BEG34</strain>
    </source>
</reference>
<protein>
    <submittedName>
        <fullName evidence="1">Uncharacterized protein</fullName>
    </submittedName>
</protein>
<keyword evidence="2" id="KW-1185">Reference proteome</keyword>
<comment type="caution">
    <text evidence="1">The sequence shown here is derived from an EMBL/GenBank/DDBJ whole genome shotgun (WGS) entry which is preliminary data.</text>
</comment>
<sequence>MLALDYGLSRIFADLGTAALRVNPDSDHPMAMARRGEQDYAEKIFGRGTLPLDTEAKREVTTIIGRINEKMQSITQLFPDLLKEEFQSACTQLAGDMNRKSWIGPEGIHVREWIAPADVFITPCNILGFRSAEQALDRLCALATSLVSDNKPNIEQTQQALSAAIRLLEQSLSEKDPEVLITCRQIKAVISKFIDFMSSQDSLANADSLSNSTGSGGSCLANSADKRPPLNFDCVIV</sequence>
<name>G2JA61_9BURK</name>
<evidence type="ECO:0000313" key="2">
    <source>
        <dbReference type="Proteomes" id="UP000054051"/>
    </source>
</evidence>
<dbReference type="EMBL" id="CAFB01000044">
    <property type="protein sequence ID" value="CCD29661.1"/>
    <property type="molecule type" value="Genomic_DNA"/>
</dbReference>